<sequence length="285" mass="31276">MKRVICVANQKGGVGKTTTTVNLGACLAVADQNVLLLDIDPQGNATTGLGLPKNQDDANIYTALMEGEITPSMIYDTAVDRLKAIPSTTDLYGAEIELVTVENRERRLLELIQQVEDDFDFVLIDCPPSLGMLTINALSASDSVVIPLQTEYYAMEGLSQLDKTIGRIRDAFNPALKIEGILFTMVDGRTVLSQQVIKEVRDHYGDKVFTTVIPRNIRLSEAPSHGKPIILYDFKSKGADAYIDFAHELIQNHKQAERNSASDNQDDVSGQSPQNGTYSQIGSER</sequence>
<dbReference type="InterPro" id="IPR025669">
    <property type="entry name" value="AAA_dom"/>
</dbReference>
<gene>
    <name evidence="3" type="ORF">MNBD_NITROSPINAE03-369</name>
</gene>
<dbReference type="AlphaFoldDB" id="A0A3B1BJA5"/>
<dbReference type="CDD" id="cd02042">
    <property type="entry name" value="ParAB_family"/>
    <property type="match status" value="1"/>
</dbReference>
<organism evidence="3">
    <name type="scientific">hydrothermal vent metagenome</name>
    <dbReference type="NCBI Taxonomy" id="652676"/>
    <lineage>
        <taxon>unclassified sequences</taxon>
        <taxon>metagenomes</taxon>
        <taxon>ecological metagenomes</taxon>
    </lineage>
</organism>
<accession>A0A3B1BJA5</accession>
<feature type="region of interest" description="Disordered" evidence="1">
    <location>
        <begin position="254"/>
        <end position="285"/>
    </location>
</feature>
<feature type="compositionally biased region" description="Polar residues" evidence="1">
    <location>
        <begin position="258"/>
        <end position="285"/>
    </location>
</feature>
<dbReference type="InterPro" id="IPR027417">
    <property type="entry name" value="P-loop_NTPase"/>
</dbReference>
<dbReference type="PANTHER" id="PTHR13696">
    <property type="entry name" value="P-LOOP CONTAINING NUCLEOSIDE TRIPHOSPHATE HYDROLASE"/>
    <property type="match status" value="1"/>
</dbReference>
<dbReference type="FunFam" id="3.40.50.300:FF:000285">
    <property type="entry name" value="Sporulation initiation inhibitor Soj"/>
    <property type="match status" value="1"/>
</dbReference>
<dbReference type="EMBL" id="UOGB01000111">
    <property type="protein sequence ID" value="VAX18416.1"/>
    <property type="molecule type" value="Genomic_DNA"/>
</dbReference>
<dbReference type="InterPro" id="IPR050678">
    <property type="entry name" value="DNA_Partitioning_ATPase"/>
</dbReference>
<protein>
    <submittedName>
        <fullName evidence="3">Chromosome (Plasmid) partitioning protein ParA</fullName>
    </submittedName>
</protein>
<evidence type="ECO:0000313" key="3">
    <source>
        <dbReference type="EMBL" id="VAX18416.1"/>
    </source>
</evidence>
<evidence type="ECO:0000259" key="2">
    <source>
        <dbReference type="Pfam" id="PF13614"/>
    </source>
</evidence>
<feature type="domain" description="AAA" evidence="2">
    <location>
        <begin position="3"/>
        <end position="178"/>
    </location>
</feature>
<proteinExistence type="predicted"/>
<dbReference type="Gene3D" id="3.40.50.300">
    <property type="entry name" value="P-loop containing nucleotide triphosphate hydrolases"/>
    <property type="match status" value="1"/>
</dbReference>
<dbReference type="SUPFAM" id="SSF52540">
    <property type="entry name" value="P-loop containing nucleoside triphosphate hydrolases"/>
    <property type="match status" value="1"/>
</dbReference>
<reference evidence="3" key="1">
    <citation type="submission" date="2018-06" db="EMBL/GenBank/DDBJ databases">
        <authorList>
            <person name="Zhirakovskaya E."/>
        </authorList>
    </citation>
    <scope>NUCLEOTIDE SEQUENCE</scope>
</reference>
<evidence type="ECO:0000256" key="1">
    <source>
        <dbReference type="SAM" id="MobiDB-lite"/>
    </source>
</evidence>
<dbReference type="PANTHER" id="PTHR13696:SF52">
    <property type="entry name" value="PARA FAMILY PROTEIN CT_582"/>
    <property type="match status" value="1"/>
</dbReference>
<dbReference type="Pfam" id="PF13614">
    <property type="entry name" value="AAA_31"/>
    <property type="match status" value="1"/>
</dbReference>
<name>A0A3B1BJA5_9ZZZZ</name>